<dbReference type="InterPro" id="IPR014729">
    <property type="entry name" value="Rossmann-like_a/b/a_fold"/>
</dbReference>
<name>A0AAJ8LR13_9BACI</name>
<dbReference type="CDD" id="cd00293">
    <property type="entry name" value="USP-like"/>
    <property type="match status" value="1"/>
</dbReference>
<dbReference type="Proteomes" id="UP000321816">
    <property type="component" value="Chromosome"/>
</dbReference>
<sequence>MKREQLLKHYESVGKEEQIPCESTILHGKNGIAEAIFVRANNDSYDTLVIGSRRLNSEQKMVLGGVSHKVMKYVNTPVLMIGSVKAPCCYWIACGSSACRGESPQLSLSCVREDLPAFFFRRRLTLALVFTLVPS</sequence>
<evidence type="ECO:0000259" key="2">
    <source>
        <dbReference type="Pfam" id="PF00582"/>
    </source>
</evidence>
<dbReference type="PRINTS" id="PR01438">
    <property type="entry name" value="UNVRSLSTRESS"/>
</dbReference>
<dbReference type="InterPro" id="IPR006015">
    <property type="entry name" value="Universal_stress_UspA"/>
</dbReference>
<comment type="similarity">
    <text evidence="1">Belongs to the universal stress protein A family.</text>
</comment>
<dbReference type="SUPFAM" id="SSF52402">
    <property type="entry name" value="Adenine nucleotide alpha hydrolases-like"/>
    <property type="match status" value="1"/>
</dbReference>
<protein>
    <submittedName>
        <fullName evidence="3">Universal stress protein</fullName>
    </submittedName>
</protein>
<dbReference type="Pfam" id="PF00582">
    <property type="entry name" value="Usp"/>
    <property type="match status" value="1"/>
</dbReference>
<evidence type="ECO:0000313" key="4">
    <source>
        <dbReference type="Proteomes" id="UP000321816"/>
    </source>
</evidence>
<proteinExistence type="inferred from homology"/>
<dbReference type="KEGG" id="ahal:FTX54_010835"/>
<reference evidence="3 4" key="1">
    <citation type="submission" date="2024-01" db="EMBL/GenBank/DDBJ databases">
        <title>Complete Genome Sequence of Alkalicoccus halolimnae BZ-SZ-XJ29T, a Moderately Halophilic Bacterium Isolated from a Salt Lake.</title>
        <authorList>
            <person name="Zhao B."/>
        </authorList>
    </citation>
    <scope>NUCLEOTIDE SEQUENCE [LARGE SCALE GENOMIC DNA]</scope>
    <source>
        <strain evidence="3 4">BZ-SZ-XJ29</strain>
    </source>
</reference>
<evidence type="ECO:0000313" key="3">
    <source>
        <dbReference type="EMBL" id="WWD78918.1"/>
    </source>
</evidence>
<dbReference type="InterPro" id="IPR006016">
    <property type="entry name" value="UspA"/>
</dbReference>
<dbReference type="AlphaFoldDB" id="A0AAJ8LR13"/>
<accession>A0AAJ8LR13</accession>
<dbReference type="Gene3D" id="3.40.50.620">
    <property type="entry name" value="HUPs"/>
    <property type="match status" value="1"/>
</dbReference>
<feature type="domain" description="UspA" evidence="2">
    <location>
        <begin position="11"/>
        <end position="81"/>
    </location>
</feature>
<gene>
    <name evidence="3" type="ORF">FTX54_010835</name>
</gene>
<organism evidence="3 4">
    <name type="scientific">Alkalicoccus halolimnae</name>
    <dbReference type="NCBI Taxonomy" id="1667239"/>
    <lineage>
        <taxon>Bacteria</taxon>
        <taxon>Bacillati</taxon>
        <taxon>Bacillota</taxon>
        <taxon>Bacilli</taxon>
        <taxon>Bacillales</taxon>
        <taxon>Bacillaceae</taxon>
        <taxon>Alkalicoccus</taxon>
    </lineage>
</organism>
<dbReference type="EMBL" id="CP144914">
    <property type="protein sequence ID" value="WWD78918.1"/>
    <property type="molecule type" value="Genomic_DNA"/>
</dbReference>
<evidence type="ECO:0000256" key="1">
    <source>
        <dbReference type="ARBA" id="ARBA00008791"/>
    </source>
</evidence>
<dbReference type="RefSeq" id="WP_338484558.1">
    <property type="nucleotide sequence ID" value="NZ_CP144914.1"/>
</dbReference>
<keyword evidence="4" id="KW-1185">Reference proteome</keyword>